<name>A0A1Y1ZC47_9FUNG</name>
<dbReference type="Gene3D" id="4.10.240.10">
    <property type="entry name" value="Zn(2)-C6 fungal-type DNA-binding domain"/>
    <property type="match status" value="1"/>
</dbReference>
<proteinExistence type="predicted"/>
<dbReference type="GO" id="GO:0005634">
    <property type="term" value="C:nucleus"/>
    <property type="evidence" value="ECO:0007669"/>
    <property type="project" value="InterPro"/>
</dbReference>
<sequence>MSISTEDNHKRQRVSRACDSCRRKKIRCDGEHPECSYCLYCGIKCTYNDIKKKRGPPKAYIEALESRLHKME</sequence>
<dbReference type="CDD" id="cd00067">
    <property type="entry name" value="GAL4"/>
    <property type="match status" value="1"/>
</dbReference>
<dbReference type="PROSITE" id="PS50048">
    <property type="entry name" value="ZN2_CY6_FUNGAL_2"/>
    <property type="match status" value="1"/>
</dbReference>
<gene>
    <name evidence="2" type="ORF">K493DRAFT_201739</name>
</gene>
<dbReference type="EMBL" id="MCFE01000005">
    <property type="protein sequence ID" value="ORY07863.1"/>
    <property type="molecule type" value="Genomic_DNA"/>
</dbReference>
<feature type="domain" description="Zn(2)-C6 fungal-type" evidence="1">
    <location>
        <begin position="17"/>
        <end position="47"/>
    </location>
</feature>
<dbReference type="OrthoDB" id="2123952at2759"/>
<evidence type="ECO:0000313" key="2">
    <source>
        <dbReference type="EMBL" id="ORY07863.1"/>
    </source>
</evidence>
<dbReference type="SMART" id="SM00066">
    <property type="entry name" value="GAL4"/>
    <property type="match status" value="1"/>
</dbReference>
<feature type="non-terminal residue" evidence="2">
    <location>
        <position position="72"/>
    </location>
</feature>
<evidence type="ECO:0000259" key="1">
    <source>
        <dbReference type="PROSITE" id="PS50048"/>
    </source>
</evidence>
<dbReference type="InParanoid" id="A0A1Y1ZC47"/>
<dbReference type="InterPro" id="IPR020448">
    <property type="entry name" value="Maltose_ferment_reg_DNA-bd"/>
</dbReference>
<dbReference type="Proteomes" id="UP000193498">
    <property type="component" value="Unassembled WGS sequence"/>
</dbReference>
<dbReference type="GO" id="GO:0003677">
    <property type="term" value="F:DNA binding"/>
    <property type="evidence" value="ECO:0007669"/>
    <property type="project" value="InterPro"/>
</dbReference>
<dbReference type="InterPro" id="IPR052783">
    <property type="entry name" value="Metabolic/Drug-Res_Regulator"/>
</dbReference>
<dbReference type="PROSITE" id="PS00463">
    <property type="entry name" value="ZN2_CY6_FUNGAL_1"/>
    <property type="match status" value="1"/>
</dbReference>
<dbReference type="Pfam" id="PF00172">
    <property type="entry name" value="Zn_clus"/>
    <property type="match status" value="1"/>
</dbReference>
<dbReference type="AlphaFoldDB" id="A0A1Y1ZC47"/>
<protein>
    <recommendedName>
        <fullName evidence="1">Zn(2)-C6 fungal-type domain-containing protein</fullName>
    </recommendedName>
</protein>
<dbReference type="PANTHER" id="PTHR47655">
    <property type="entry name" value="QUINIC ACID UTILIZATION ACTIVATOR"/>
    <property type="match status" value="1"/>
</dbReference>
<dbReference type="InterPro" id="IPR036864">
    <property type="entry name" value="Zn2-C6_fun-type_DNA-bd_sf"/>
</dbReference>
<dbReference type="PRINTS" id="PR00755">
    <property type="entry name" value="AFLATOXINBRP"/>
</dbReference>
<comment type="caution">
    <text evidence="2">The sequence shown here is derived from an EMBL/GenBank/DDBJ whole genome shotgun (WGS) entry which is preliminary data.</text>
</comment>
<dbReference type="PANTHER" id="PTHR47655:SF2">
    <property type="entry name" value="QUINIC ACID UTILIZATION ACTIVATOR"/>
    <property type="match status" value="1"/>
</dbReference>
<dbReference type="SUPFAM" id="SSF57701">
    <property type="entry name" value="Zn2/Cys6 DNA-binding domain"/>
    <property type="match status" value="1"/>
</dbReference>
<organism evidence="2 3">
    <name type="scientific">Basidiobolus meristosporus CBS 931.73</name>
    <dbReference type="NCBI Taxonomy" id="1314790"/>
    <lineage>
        <taxon>Eukaryota</taxon>
        <taxon>Fungi</taxon>
        <taxon>Fungi incertae sedis</taxon>
        <taxon>Zoopagomycota</taxon>
        <taxon>Entomophthoromycotina</taxon>
        <taxon>Basidiobolomycetes</taxon>
        <taxon>Basidiobolales</taxon>
        <taxon>Basidiobolaceae</taxon>
        <taxon>Basidiobolus</taxon>
    </lineage>
</organism>
<dbReference type="GO" id="GO:0045944">
    <property type="term" value="P:positive regulation of transcription by RNA polymerase II"/>
    <property type="evidence" value="ECO:0007669"/>
    <property type="project" value="TreeGrafter"/>
</dbReference>
<dbReference type="PRINTS" id="PR00054">
    <property type="entry name" value="FUNGALZNCYS"/>
</dbReference>
<dbReference type="GO" id="GO:0000981">
    <property type="term" value="F:DNA-binding transcription factor activity, RNA polymerase II-specific"/>
    <property type="evidence" value="ECO:0007669"/>
    <property type="project" value="InterPro"/>
</dbReference>
<reference evidence="2 3" key="1">
    <citation type="submission" date="2016-07" db="EMBL/GenBank/DDBJ databases">
        <title>Pervasive Adenine N6-methylation of Active Genes in Fungi.</title>
        <authorList>
            <consortium name="DOE Joint Genome Institute"/>
            <person name="Mondo S.J."/>
            <person name="Dannebaum R.O."/>
            <person name="Kuo R.C."/>
            <person name="Labutti K."/>
            <person name="Haridas S."/>
            <person name="Kuo A."/>
            <person name="Salamov A."/>
            <person name="Ahrendt S.R."/>
            <person name="Lipzen A."/>
            <person name="Sullivan W."/>
            <person name="Andreopoulos W.B."/>
            <person name="Clum A."/>
            <person name="Lindquist E."/>
            <person name="Daum C."/>
            <person name="Ramamoorthy G.K."/>
            <person name="Gryganskyi A."/>
            <person name="Culley D."/>
            <person name="Magnuson J.K."/>
            <person name="James T.Y."/>
            <person name="O'Malley M.A."/>
            <person name="Stajich J.E."/>
            <person name="Spatafora J.W."/>
            <person name="Visel A."/>
            <person name="Grigoriev I.V."/>
        </authorList>
    </citation>
    <scope>NUCLEOTIDE SEQUENCE [LARGE SCALE GENOMIC DNA]</scope>
    <source>
        <strain evidence="2 3">CBS 931.73</strain>
    </source>
</reference>
<evidence type="ECO:0000313" key="3">
    <source>
        <dbReference type="Proteomes" id="UP000193498"/>
    </source>
</evidence>
<keyword evidence="3" id="KW-1185">Reference proteome</keyword>
<dbReference type="STRING" id="1314790.A0A1Y1ZC47"/>
<accession>A0A1Y1ZC47</accession>
<dbReference type="GO" id="GO:0008270">
    <property type="term" value="F:zinc ion binding"/>
    <property type="evidence" value="ECO:0007669"/>
    <property type="project" value="InterPro"/>
</dbReference>
<dbReference type="InterPro" id="IPR001138">
    <property type="entry name" value="Zn2Cys6_DnaBD"/>
</dbReference>